<proteinExistence type="predicted"/>
<dbReference type="EC" id="3.1.1.103" evidence="2"/>
<dbReference type="GO" id="GO:0016787">
    <property type="term" value="F:hydrolase activity"/>
    <property type="evidence" value="ECO:0007669"/>
    <property type="project" value="UniProtKB-KW"/>
</dbReference>
<evidence type="ECO:0000313" key="2">
    <source>
        <dbReference type="EMBL" id="MDN3706977.1"/>
    </source>
</evidence>
<dbReference type="InterPro" id="IPR050491">
    <property type="entry name" value="AmpC-like"/>
</dbReference>
<organism evidence="2 3">
    <name type="scientific">Paenimyroides ceti</name>
    <dbReference type="NCBI Taxonomy" id="395087"/>
    <lineage>
        <taxon>Bacteria</taxon>
        <taxon>Pseudomonadati</taxon>
        <taxon>Bacteroidota</taxon>
        <taxon>Flavobacteriia</taxon>
        <taxon>Flavobacteriales</taxon>
        <taxon>Flavobacteriaceae</taxon>
        <taxon>Paenimyroides</taxon>
    </lineage>
</organism>
<dbReference type="Pfam" id="PF00144">
    <property type="entry name" value="Beta-lactamase"/>
    <property type="match status" value="1"/>
</dbReference>
<dbReference type="InterPro" id="IPR001466">
    <property type="entry name" value="Beta-lactam-related"/>
</dbReference>
<evidence type="ECO:0000313" key="3">
    <source>
        <dbReference type="Proteomes" id="UP001242368"/>
    </source>
</evidence>
<comment type="caution">
    <text evidence="2">The sequence shown here is derived from an EMBL/GenBank/DDBJ whole genome shotgun (WGS) entry which is preliminary data.</text>
</comment>
<dbReference type="InterPro" id="IPR012338">
    <property type="entry name" value="Beta-lactam/transpept-like"/>
</dbReference>
<evidence type="ECO:0000259" key="1">
    <source>
        <dbReference type="Pfam" id="PF00144"/>
    </source>
</evidence>
<keyword evidence="2" id="KW-0378">Hydrolase</keyword>
<dbReference type="PANTHER" id="PTHR46825">
    <property type="entry name" value="D-ALANYL-D-ALANINE-CARBOXYPEPTIDASE/ENDOPEPTIDASE AMPH"/>
    <property type="match status" value="1"/>
</dbReference>
<dbReference type="PANTHER" id="PTHR46825:SF7">
    <property type="entry name" value="D-ALANYL-D-ALANINE CARBOXYPEPTIDASE"/>
    <property type="match status" value="1"/>
</dbReference>
<name>A0ABT8CTU5_9FLAO</name>
<dbReference type="Proteomes" id="UP001242368">
    <property type="component" value="Unassembled WGS sequence"/>
</dbReference>
<feature type="domain" description="Beta-lactamase-related" evidence="1">
    <location>
        <begin position="30"/>
        <end position="329"/>
    </location>
</feature>
<dbReference type="RefSeq" id="WP_290363023.1">
    <property type="nucleotide sequence ID" value="NZ_JAUFQU010000001.1"/>
</dbReference>
<keyword evidence="3" id="KW-1185">Reference proteome</keyword>
<dbReference type="Gene3D" id="3.40.710.10">
    <property type="entry name" value="DD-peptidase/beta-lactamase superfamily"/>
    <property type="match status" value="1"/>
</dbReference>
<dbReference type="SUPFAM" id="SSF56601">
    <property type="entry name" value="beta-lactamase/transpeptidase-like"/>
    <property type="match status" value="1"/>
</dbReference>
<protein>
    <submittedName>
        <fullName evidence="2">Serine hydrolase domain-containing protein</fullName>
        <ecNumber evidence="2">3.1.1.103</ecNumber>
    </submittedName>
</protein>
<dbReference type="EMBL" id="JAUFQU010000001">
    <property type="protein sequence ID" value="MDN3706977.1"/>
    <property type="molecule type" value="Genomic_DNA"/>
</dbReference>
<sequence length="439" mass="48966">MRSIIYIILYFISATCSVFSQSIDTQKLDAYFETLSKHNKFMGSVAISKNNQILYEKAVGFRNIEDSIPALTTTVYSIGSVSKTFTAVLIFKAIEQNKIHLTTTVDVFFPSLPQAKNITIENLLNHSSGIANFTDTIDYLTWYTQKKSEKEMLEIITSGGSDFKPGTKNAYSNSNYVLLSYILEHIFGKKYAEILDITIVQPLQLKNTYFGTSAIRKKQEALSYTYTDQWNPEPDTHATVPMGAGAIKSTATDLVIFTNALFNEKLIHKESLKQMMTMTNGYGSGLFDYSFQNHNGIGHDGAIDGYKSIITYFDKEGLTYAVASNAMNYKLDMISATISKALFDIAYEIPSFVTVVLTPEQLDVFTGTYSAEGLPFKITIARSEQSLTAQATGQAVLPLETKSKNIFTFDKAGIELIFMSEENSMLLKQGGNQFQLQKE</sequence>
<gene>
    <name evidence="2" type="ORF">QW060_07495</name>
</gene>
<reference evidence="3" key="1">
    <citation type="journal article" date="2019" name="Int. J. Syst. Evol. Microbiol.">
        <title>The Global Catalogue of Microorganisms (GCM) 10K type strain sequencing project: providing services to taxonomists for standard genome sequencing and annotation.</title>
        <authorList>
            <consortium name="The Broad Institute Genomics Platform"/>
            <consortium name="The Broad Institute Genome Sequencing Center for Infectious Disease"/>
            <person name="Wu L."/>
            <person name="Ma J."/>
        </authorList>
    </citation>
    <scope>NUCLEOTIDE SEQUENCE [LARGE SCALE GENOMIC DNA]</scope>
    <source>
        <strain evidence="3">CECT 7184</strain>
    </source>
</reference>
<accession>A0ABT8CTU5</accession>